<sequence>MIQQSLIWQANCAYVSGRAKVVPKYKKPHKKTYLTELY</sequence>
<protein>
    <submittedName>
        <fullName evidence="1">Uncharacterized protein</fullName>
    </submittedName>
</protein>
<dbReference type="STRING" id="1085623.GNIT_0461"/>
<accession>G4QFJ0</accession>
<dbReference type="KEGG" id="gni:GNIT_0461"/>
<dbReference type="Proteomes" id="UP000009282">
    <property type="component" value="Chromosome"/>
</dbReference>
<dbReference type="AlphaFoldDB" id="G4QFJ0"/>
<evidence type="ECO:0000313" key="2">
    <source>
        <dbReference type="Proteomes" id="UP000009282"/>
    </source>
</evidence>
<proteinExistence type="predicted"/>
<name>G4QFJ0_GLANF</name>
<reference evidence="1 2" key="1">
    <citation type="journal article" date="2011" name="J. Bacteriol.">
        <title>Complete genome sequence of seawater bacterium Glaciecola nitratireducens FR1064T.</title>
        <authorList>
            <person name="Bian F."/>
            <person name="Qin Q.L."/>
            <person name="Xie B.B."/>
            <person name="Shu Y.L."/>
            <person name="Zhang X.Y."/>
            <person name="Yu Y."/>
            <person name="Chen B."/>
            <person name="Chen X.L."/>
            <person name="Zhou B.C."/>
            <person name="Zhang Y.Z."/>
        </authorList>
    </citation>
    <scope>NUCLEOTIDE SEQUENCE [LARGE SCALE GENOMIC DNA]</scope>
    <source>
        <strain evidence="2">JCM 12485 / KCTC 12276 / FR1064</strain>
    </source>
</reference>
<gene>
    <name evidence="1" type="ordered locus">GNIT_0461</name>
</gene>
<evidence type="ECO:0000313" key="1">
    <source>
        <dbReference type="EMBL" id="AEP28615.1"/>
    </source>
</evidence>
<dbReference type="EMBL" id="CP003060">
    <property type="protein sequence ID" value="AEP28615.1"/>
    <property type="molecule type" value="Genomic_DNA"/>
</dbReference>
<organism evidence="1 2">
    <name type="scientific">Glaciecola nitratireducens (strain JCM 12485 / KCTC 12276 / FR1064)</name>
    <dbReference type="NCBI Taxonomy" id="1085623"/>
    <lineage>
        <taxon>Bacteria</taxon>
        <taxon>Pseudomonadati</taxon>
        <taxon>Pseudomonadota</taxon>
        <taxon>Gammaproteobacteria</taxon>
        <taxon>Alteromonadales</taxon>
        <taxon>Alteromonadaceae</taxon>
        <taxon>Brumicola</taxon>
    </lineage>
</organism>
<keyword evidence="2" id="KW-1185">Reference proteome</keyword>
<dbReference type="HOGENOM" id="CLU_3328365_0_0_6"/>